<evidence type="ECO:0000259" key="2">
    <source>
        <dbReference type="PROSITE" id="PS50234"/>
    </source>
</evidence>
<protein>
    <recommendedName>
        <fullName evidence="2">VWFA domain-containing protein</fullName>
    </recommendedName>
</protein>
<feature type="compositionally biased region" description="Polar residues" evidence="1">
    <location>
        <begin position="40"/>
        <end position="49"/>
    </location>
</feature>
<dbReference type="OrthoDB" id="2142040at2759"/>
<dbReference type="STRING" id="69771.A0A1V6PMJ8"/>
<feature type="region of interest" description="Disordered" evidence="1">
    <location>
        <begin position="27"/>
        <end position="57"/>
    </location>
</feature>
<dbReference type="AlphaFoldDB" id="A0A1V6PMJ8"/>
<evidence type="ECO:0000313" key="3">
    <source>
        <dbReference type="EMBL" id="OQD78239.1"/>
    </source>
</evidence>
<evidence type="ECO:0000256" key="1">
    <source>
        <dbReference type="SAM" id="MobiDB-lite"/>
    </source>
</evidence>
<evidence type="ECO:0000313" key="4">
    <source>
        <dbReference type="Proteomes" id="UP000191522"/>
    </source>
</evidence>
<dbReference type="InterPro" id="IPR002035">
    <property type="entry name" value="VWF_A"/>
</dbReference>
<gene>
    <name evidence="3" type="ORF">PENDEC_c001G02716</name>
</gene>
<comment type="caution">
    <text evidence="3">The sequence shown here is derived from an EMBL/GenBank/DDBJ whole genome shotgun (WGS) entry which is preliminary data.</text>
</comment>
<accession>A0A1V6PMJ8</accession>
<reference evidence="4" key="1">
    <citation type="journal article" date="2017" name="Nat. Microbiol.">
        <title>Global analysis of biosynthetic gene clusters reveals vast potential of secondary metabolite production in Penicillium species.</title>
        <authorList>
            <person name="Nielsen J.C."/>
            <person name="Grijseels S."/>
            <person name="Prigent S."/>
            <person name="Ji B."/>
            <person name="Dainat J."/>
            <person name="Nielsen K.F."/>
            <person name="Frisvad J.C."/>
            <person name="Workman M."/>
            <person name="Nielsen J."/>
        </authorList>
    </citation>
    <scope>NUCLEOTIDE SEQUENCE [LARGE SCALE GENOMIC DNA]</scope>
    <source>
        <strain evidence="4">IBT 11843</strain>
    </source>
</reference>
<dbReference type="OMA" id="VHKKYDR"/>
<dbReference type="PANTHER" id="PTHR34706">
    <property type="entry name" value="SLR1338 PROTEIN"/>
    <property type="match status" value="1"/>
</dbReference>
<organism evidence="3 4">
    <name type="scientific">Penicillium decumbens</name>
    <dbReference type="NCBI Taxonomy" id="69771"/>
    <lineage>
        <taxon>Eukaryota</taxon>
        <taxon>Fungi</taxon>
        <taxon>Dikarya</taxon>
        <taxon>Ascomycota</taxon>
        <taxon>Pezizomycotina</taxon>
        <taxon>Eurotiomycetes</taxon>
        <taxon>Eurotiomycetidae</taxon>
        <taxon>Eurotiales</taxon>
        <taxon>Aspergillaceae</taxon>
        <taxon>Penicillium</taxon>
    </lineage>
</organism>
<dbReference type="Proteomes" id="UP000191522">
    <property type="component" value="Unassembled WGS sequence"/>
</dbReference>
<dbReference type="Gene3D" id="3.40.50.410">
    <property type="entry name" value="von Willebrand factor, type A domain"/>
    <property type="match status" value="1"/>
</dbReference>
<proteinExistence type="predicted"/>
<name>A0A1V6PMJ8_PENDC</name>
<feature type="domain" description="VWFA" evidence="2">
    <location>
        <begin position="120"/>
        <end position="283"/>
    </location>
</feature>
<dbReference type="SUPFAM" id="SSF53300">
    <property type="entry name" value="vWA-like"/>
    <property type="match status" value="1"/>
</dbReference>
<dbReference type="InterPro" id="IPR036465">
    <property type="entry name" value="vWFA_dom_sf"/>
</dbReference>
<dbReference type="EMBL" id="MDYL01000001">
    <property type="protein sequence ID" value="OQD78239.1"/>
    <property type="molecule type" value="Genomic_DNA"/>
</dbReference>
<sequence>MPFSERKSPPPLWSSFPSIRNYLRQSALESNPDITPDITMGNSNSTESNYDPRKRNNTLSTVCHRKSKQTNIWDPPAYEAQDYKPPPYESRVYKPGYELPQITKPSGDSDSQYSFLNDFDTIFLVDDSSSMSGARWREAEEAIAAITPICTQYDRDGIDIHFLNHRARSYTDSYDHIKTATKVQEIFHNVTPRGSTPVGRRLLEILTPYLRRVERMKTGKTLGHVKPINIITITDGEFTDDAESIIMQVAKVLDDLHALPWQVGIQFFQIGDDANVRKYLQELDDDLGKSCRDGRCRDIVDTVPWRGKQGQTLDADGILKCVLGAVNKKLDRRQVWV</sequence>
<dbReference type="PROSITE" id="PS50234">
    <property type="entry name" value="VWFA"/>
    <property type="match status" value="1"/>
</dbReference>
<dbReference type="PANTHER" id="PTHR34706:SF1">
    <property type="entry name" value="VWFA DOMAIN-CONTAINING PROTEIN"/>
    <property type="match status" value="1"/>
</dbReference>
<keyword evidence="4" id="KW-1185">Reference proteome</keyword>